<accession>A0A5S9Q0D5</accession>
<keyword evidence="6" id="KW-0129">CBS domain</keyword>
<dbReference type="InterPro" id="IPR046342">
    <property type="entry name" value="CBS_dom_sf"/>
</dbReference>
<sequence>MPDDPAVKIEVKNLYKIFGNKPRLALNMLDEGLLKNDIFDKTGMTVGVNDANLQIYAGEIFVVMGLSGSGKSTLVRLLNRLIEPTAGQVIIDGEDISGVDAKTLRDIRRKKISMVFQSFALMPHLTVADNVAFGLELDGKDKAERLAKAEAALAQVGLAAYGESYPDELSGGMQQRVGLARALANDPDILLMDEAFSALDPLIRTEMQDELVSLQSEHQRTIVFISHDLDEAMRIGDRIAIMQGGDVVQVGTPDEILHNPKNDYIRSFFHGVDVGNVFSAADIARKTQVTVITKSDSKTPRVACQLLEDHDREFGYVLNQAKQLQGVVSLDSLNHAIDNQRNLSSAYLDDMKTIPADTPIGDILALVASIPYPVPVVSDENKYLGAISRSTLLKTLHRETDNV</sequence>
<dbReference type="SUPFAM" id="SSF52540">
    <property type="entry name" value="P-loop containing nucleoside triphosphate hydrolases"/>
    <property type="match status" value="1"/>
</dbReference>
<evidence type="ECO:0000259" key="9">
    <source>
        <dbReference type="PROSITE" id="PS51371"/>
    </source>
</evidence>
<comment type="subcellular location">
    <subcellularLocation>
        <location evidence="7">Cell inner membrane</location>
        <topology evidence="7">Peripheral membrane protein</topology>
    </subcellularLocation>
</comment>
<dbReference type="Gene3D" id="3.10.580.10">
    <property type="entry name" value="CBS-domain"/>
    <property type="match status" value="1"/>
</dbReference>
<evidence type="ECO:0000313" key="10">
    <source>
        <dbReference type="EMBL" id="CAA0110559.1"/>
    </source>
</evidence>
<feature type="domain" description="CBS" evidence="9">
    <location>
        <begin position="343"/>
        <end position="402"/>
    </location>
</feature>
<dbReference type="SUPFAM" id="SSF54631">
    <property type="entry name" value="CBS-domain pair"/>
    <property type="match status" value="1"/>
</dbReference>
<dbReference type="PANTHER" id="PTHR43869">
    <property type="entry name" value="GLYCINE BETAINE/PROLINE BETAINE TRANSPORT SYSTEM ATP-BINDING PROTEIN PROV"/>
    <property type="match status" value="1"/>
</dbReference>
<dbReference type="InterPro" id="IPR051921">
    <property type="entry name" value="ABC_osmolyte_uptake_ATP-bind"/>
</dbReference>
<dbReference type="NCBIfam" id="NF007480">
    <property type="entry name" value="PRK10070.1"/>
    <property type="match status" value="1"/>
</dbReference>
<evidence type="ECO:0000256" key="3">
    <source>
        <dbReference type="ARBA" id="ARBA00022741"/>
    </source>
</evidence>
<evidence type="ECO:0000256" key="1">
    <source>
        <dbReference type="ARBA" id="ARBA00005417"/>
    </source>
</evidence>
<dbReference type="PROSITE" id="PS00211">
    <property type="entry name" value="ABC_TRANSPORTER_1"/>
    <property type="match status" value="1"/>
</dbReference>
<dbReference type="Gene3D" id="3.40.50.300">
    <property type="entry name" value="P-loop containing nucleotide triphosphate hydrolases"/>
    <property type="match status" value="1"/>
</dbReference>
<dbReference type="GO" id="GO:0005524">
    <property type="term" value="F:ATP binding"/>
    <property type="evidence" value="ECO:0007669"/>
    <property type="project" value="UniProtKB-UniRule"/>
</dbReference>
<evidence type="ECO:0000256" key="4">
    <source>
        <dbReference type="ARBA" id="ARBA00022840"/>
    </source>
</evidence>
<keyword evidence="7" id="KW-1003">Cell membrane</keyword>
<dbReference type="EC" id="7.6.2.9" evidence="7"/>
<dbReference type="GO" id="GO:0031460">
    <property type="term" value="P:glycine betaine transport"/>
    <property type="evidence" value="ECO:0007669"/>
    <property type="project" value="InterPro"/>
</dbReference>
<evidence type="ECO:0000256" key="7">
    <source>
        <dbReference type="RuleBase" id="RU369116"/>
    </source>
</evidence>
<dbReference type="InterPro" id="IPR027417">
    <property type="entry name" value="P-loop_NTPase"/>
</dbReference>
<dbReference type="AlphaFoldDB" id="A0A5S9Q0D5"/>
<keyword evidence="4 7" id="KW-0067">ATP-binding</keyword>
<dbReference type="Pfam" id="PF00005">
    <property type="entry name" value="ABC_tran"/>
    <property type="match status" value="1"/>
</dbReference>
<comment type="subunit">
    <text evidence="7">The complex is probably composed of two ATP-binding proteins, two transmembrane proteins and a solute-binding protein.</text>
</comment>
<dbReference type="CDD" id="cd09831">
    <property type="entry name" value="CBS_pair_ABC_Gly_Pro_assoc"/>
    <property type="match status" value="1"/>
</dbReference>
<keyword evidence="7" id="KW-0997">Cell inner membrane</keyword>
<keyword evidence="5" id="KW-0029">Amino-acid transport</keyword>
<dbReference type="EMBL" id="CACSII010000016">
    <property type="protein sequence ID" value="CAA0110559.1"/>
    <property type="molecule type" value="Genomic_DNA"/>
</dbReference>
<dbReference type="GO" id="GO:0015418">
    <property type="term" value="F:ABC-type quaternary ammonium compound transporting activity"/>
    <property type="evidence" value="ECO:0007669"/>
    <property type="project" value="UniProtKB-EC"/>
</dbReference>
<dbReference type="GO" id="GO:0006865">
    <property type="term" value="P:amino acid transport"/>
    <property type="evidence" value="ECO:0007669"/>
    <property type="project" value="UniProtKB-UniRule"/>
</dbReference>
<reference evidence="10 11" key="1">
    <citation type="submission" date="2019-11" db="EMBL/GenBank/DDBJ databases">
        <authorList>
            <person name="Holert J."/>
        </authorList>
    </citation>
    <scope>NUCLEOTIDE SEQUENCE [LARGE SCALE GENOMIC DNA]</scope>
    <source>
        <strain evidence="10">BC5_2</strain>
    </source>
</reference>
<keyword evidence="3 7" id="KW-0547">Nucleotide-binding</keyword>
<dbReference type="InterPro" id="IPR003593">
    <property type="entry name" value="AAA+_ATPase"/>
</dbReference>
<dbReference type="FunFam" id="3.40.50.300:FF:000201">
    <property type="entry name" value="Glycine betaine/L-proline ABC transporter ATP-binding protein"/>
    <property type="match status" value="1"/>
</dbReference>
<dbReference type="InterPro" id="IPR017871">
    <property type="entry name" value="ABC_transporter-like_CS"/>
</dbReference>
<dbReference type="InterPro" id="IPR003439">
    <property type="entry name" value="ABC_transporter-like_ATP-bd"/>
</dbReference>
<dbReference type="GO" id="GO:0006970">
    <property type="term" value="P:response to osmotic stress"/>
    <property type="evidence" value="ECO:0007669"/>
    <property type="project" value="UniProtKB-ARBA"/>
</dbReference>
<dbReference type="OrthoDB" id="9802264at2"/>
<dbReference type="NCBIfam" id="TIGR01186">
    <property type="entry name" value="proV"/>
    <property type="match status" value="1"/>
</dbReference>
<organism evidence="10 11">
    <name type="scientific">BD1-7 clade bacterium</name>
    <dbReference type="NCBI Taxonomy" id="2029982"/>
    <lineage>
        <taxon>Bacteria</taxon>
        <taxon>Pseudomonadati</taxon>
        <taxon>Pseudomonadota</taxon>
        <taxon>Gammaproteobacteria</taxon>
        <taxon>Cellvibrionales</taxon>
        <taxon>Spongiibacteraceae</taxon>
        <taxon>BD1-7 clade</taxon>
    </lineage>
</organism>
<feature type="domain" description="ABC transporter" evidence="8">
    <location>
        <begin position="33"/>
        <end position="269"/>
    </location>
</feature>
<dbReference type="PROSITE" id="PS51371">
    <property type="entry name" value="CBS"/>
    <property type="match status" value="1"/>
</dbReference>
<dbReference type="Proteomes" id="UP000434580">
    <property type="component" value="Unassembled WGS sequence"/>
</dbReference>
<protein>
    <recommendedName>
        <fullName evidence="7">Quaternary amine transport ATP-binding protein</fullName>
        <ecNumber evidence="7">7.6.2.9</ecNumber>
    </recommendedName>
</protein>
<evidence type="ECO:0000259" key="8">
    <source>
        <dbReference type="PROSITE" id="PS50893"/>
    </source>
</evidence>
<name>A0A5S9Q0D5_9GAMM</name>
<proteinExistence type="inferred from homology"/>
<dbReference type="Pfam" id="PF00571">
    <property type="entry name" value="CBS"/>
    <property type="match status" value="1"/>
</dbReference>
<evidence type="ECO:0000256" key="5">
    <source>
        <dbReference type="ARBA" id="ARBA00022970"/>
    </source>
</evidence>
<dbReference type="InterPro" id="IPR005892">
    <property type="entry name" value="Gly-betaine_transp_ATP-bd"/>
</dbReference>
<dbReference type="PROSITE" id="PS50893">
    <property type="entry name" value="ABC_TRANSPORTER_2"/>
    <property type="match status" value="1"/>
</dbReference>
<evidence type="ECO:0000256" key="2">
    <source>
        <dbReference type="ARBA" id="ARBA00022448"/>
    </source>
</evidence>
<keyword evidence="7" id="KW-0472">Membrane</keyword>
<gene>
    <name evidence="10" type="primary">proV</name>
    <name evidence="10" type="ORF">DPBNPPHM_01392</name>
</gene>
<dbReference type="PANTHER" id="PTHR43869:SF1">
    <property type="entry name" value="GLYCINE BETAINE_PROLINE BETAINE TRANSPORT SYSTEM ATP-BINDING PROTEIN PROV"/>
    <property type="match status" value="1"/>
</dbReference>
<comment type="similarity">
    <text evidence="1 7">Belongs to the ABC transporter superfamily.</text>
</comment>
<dbReference type="GO" id="GO:0016887">
    <property type="term" value="F:ATP hydrolysis activity"/>
    <property type="evidence" value="ECO:0007669"/>
    <property type="project" value="UniProtKB-UniRule"/>
</dbReference>
<keyword evidence="2 7" id="KW-0813">Transport</keyword>
<evidence type="ECO:0000256" key="6">
    <source>
        <dbReference type="PROSITE-ProRule" id="PRU00703"/>
    </source>
</evidence>
<evidence type="ECO:0000313" key="11">
    <source>
        <dbReference type="Proteomes" id="UP000434580"/>
    </source>
</evidence>
<dbReference type="InterPro" id="IPR000644">
    <property type="entry name" value="CBS_dom"/>
</dbReference>
<dbReference type="GO" id="GO:0005886">
    <property type="term" value="C:plasma membrane"/>
    <property type="evidence" value="ECO:0007669"/>
    <property type="project" value="UniProtKB-SubCell"/>
</dbReference>
<dbReference type="CDD" id="cd03294">
    <property type="entry name" value="ABC_Pro_Gly_Betaine"/>
    <property type="match status" value="1"/>
</dbReference>
<comment type="catalytic activity">
    <reaction evidence="7">
        <text>a quaternary ammonium(out) + ATP + H2O = a quaternary ammonium(in) + ADP + phosphate + H(+)</text>
        <dbReference type="Rhea" id="RHEA:11036"/>
        <dbReference type="ChEBI" id="CHEBI:15377"/>
        <dbReference type="ChEBI" id="CHEBI:15378"/>
        <dbReference type="ChEBI" id="CHEBI:30616"/>
        <dbReference type="ChEBI" id="CHEBI:35267"/>
        <dbReference type="ChEBI" id="CHEBI:43474"/>
        <dbReference type="ChEBI" id="CHEBI:456216"/>
    </reaction>
</comment>
<dbReference type="SMART" id="SM00382">
    <property type="entry name" value="AAA"/>
    <property type="match status" value="1"/>
</dbReference>